<feature type="region of interest" description="Disordered" evidence="1">
    <location>
        <begin position="10"/>
        <end position="78"/>
    </location>
</feature>
<dbReference type="Proteomes" id="UP000015100">
    <property type="component" value="Unassembled WGS sequence"/>
</dbReference>
<dbReference type="EMBL" id="AQGS01000087">
    <property type="protein sequence ID" value="EPS43196.1"/>
    <property type="molecule type" value="Genomic_DNA"/>
</dbReference>
<reference evidence="3" key="2">
    <citation type="submission" date="2013-04" db="EMBL/GenBank/DDBJ databases">
        <title>Genomic mechanisms accounting for the adaptation to parasitism in nematode-trapping fungi.</title>
        <authorList>
            <person name="Ahren D.G."/>
        </authorList>
    </citation>
    <scope>NUCLEOTIDE SEQUENCE [LARGE SCALE GENOMIC DNA]</scope>
    <source>
        <strain evidence="3">CBS 200.50</strain>
    </source>
</reference>
<accession>S8AQ30</accession>
<dbReference type="AlphaFoldDB" id="S8AQ30"/>
<dbReference type="STRING" id="1284197.S8AQ30"/>
<name>S8AQ30_DACHA</name>
<proteinExistence type="predicted"/>
<evidence type="ECO:0000256" key="1">
    <source>
        <dbReference type="SAM" id="MobiDB-lite"/>
    </source>
</evidence>
<reference evidence="2 3" key="1">
    <citation type="journal article" date="2013" name="PLoS Genet.">
        <title>Genomic mechanisms accounting for the adaptation to parasitism in nematode-trapping fungi.</title>
        <authorList>
            <person name="Meerupati T."/>
            <person name="Andersson K.M."/>
            <person name="Friman E."/>
            <person name="Kumar D."/>
            <person name="Tunlid A."/>
            <person name="Ahren D."/>
        </authorList>
    </citation>
    <scope>NUCLEOTIDE SEQUENCE [LARGE SCALE GENOMIC DNA]</scope>
    <source>
        <strain evidence="2 3">CBS 200.50</strain>
    </source>
</reference>
<sequence length="128" mass="14623">MSRAMVVRLMDGHDFLDEPEIGNTSKELETDDDNNKDEDDSDLDVDVNWNDSDDDSMQVDEETEGDASILQRKYGRPTKKEINRTERTVEEENEDEEWEIEVARVYSRVLEDIGGKLGGDPIGIVVDE</sequence>
<comment type="caution">
    <text evidence="2">The sequence shown here is derived from an EMBL/GenBank/DDBJ whole genome shotgun (WGS) entry which is preliminary data.</text>
</comment>
<gene>
    <name evidence="2" type="ORF">H072_2819</name>
</gene>
<keyword evidence="3" id="KW-1185">Reference proteome</keyword>
<dbReference type="HOGENOM" id="CLU_1959498_0_0_1"/>
<evidence type="ECO:0000313" key="2">
    <source>
        <dbReference type="EMBL" id="EPS43196.1"/>
    </source>
</evidence>
<organism evidence="2 3">
    <name type="scientific">Dactylellina haptotyla (strain CBS 200.50)</name>
    <name type="common">Nematode-trapping fungus</name>
    <name type="synonym">Monacrosporium haptotylum</name>
    <dbReference type="NCBI Taxonomy" id="1284197"/>
    <lineage>
        <taxon>Eukaryota</taxon>
        <taxon>Fungi</taxon>
        <taxon>Dikarya</taxon>
        <taxon>Ascomycota</taxon>
        <taxon>Pezizomycotina</taxon>
        <taxon>Orbiliomycetes</taxon>
        <taxon>Orbiliales</taxon>
        <taxon>Orbiliaceae</taxon>
        <taxon>Dactylellina</taxon>
    </lineage>
</organism>
<evidence type="ECO:0000313" key="3">
    <source>
        <dbReference type="Proteomes" id="UP000015100"/>
    </source>
</evidence>
<feature type="compositionally biased region" description="Acidic residues" evidence="1">
    <location>
        <begin position="29"/>
        <end position="65"/>
    </location>
</feature>
<protein>
    <submittedName>
        <fullName evidence="2">Uncharacterized protein</fullName>
    </submittedName>
</protein>